<evidence type="ECO:0008006" key="3">
    <source>
        <dbReference type="Google" id="ProtNLM"/>
    </source>
</evidence>
<dbReference type="STRING" id="1907666.DSM25559_3791"/>
<gene>
    <name evidence="1" type="ORF">DSM25559_3791</name>
</gene>
<dbReference type="RefSeq" id="WP_077121941.1">
    <property type="nucleotide sequence ID" value="NZ_FMUE01000010.1"/>
</dbReference>
<dbReference type="AlphaFoldDB" id="A0A1R3U426"/>
<accession>A0A1R3U426</accession>
<reference evidence="2" key="1">
    <citation type="submission" date="2016-10" db="EMBL/GenBank/DDBJ databases">
        <authorList>
            <person name="Wibberg D."/>
        </authorList>
    </citation>
    <scope>NUCLEOTIDE SEQUENCE [LARGE SCALE GENOMIC DNA]</scope>
</reference>
<protein>
    <recommendedName>
        <fullName evidence="3">Glycosaminoglycan attachment site</fullName>
    </recommendedName>
</protein>
<proteinExistence type="predicted"/>
<evidence type="ECO:0000313" key="2">
    <source>
        <dbReference type="Proteomes" id="UP000187891"/>
    </source>
</evidence>
<dbReference type="EMBL" id="FMUE01000010">
    <property type="protein sequence ID" value="SCX31729.1"/>
    <property type="molecule type" value="Genomic_DNA"/>
</dbReference>
<organism evidence="1 2">
    <name type="scientific">Agrobacterium rosae</name>
    <dbReference type="NCBI Taxonomy" id="1972867"/>
    <lineage>
        <taxon>Bacteria</taxon>
        <taxon>Pseudomonadati</taxon>
        <taxon>Pseudomonadota</taxon>
        <taxon>Alphaproteobacteria</taxon>
        <taxon>Hyphomicrobiales</taxon>
        <taxon>Rhizobiaceae</taxon>
        <taxon>Rhizobium/Agrobacterium group</taxon>
        <taxon>Agrobacterium</taxon>
    </lineage>
</organism>
<dbReference type="Proteomes" id="UP000187891">
    <property type="component" value="Unassembled WGS sequence"/>
</dbReference>
<evidence type="ECO:0000313" key="1">
    <source>
        <dbReference type="EMBL" id="SCX31729.1"/>
    </source>
</evidence>
<sequence length="388" mass="44232">MLDLFDPRFPEAKLHDHFRLISAHPDYAKVKPVIQNWAAGLLDRRGEGGKFINEFQSTFNSSMWELYLNRALIDLGCSVDFSKSAPDFFVRGPGNYEFNIEAVISDRAPTDDREATFNERDFKKRGALKLIGKIRDKLELYRGSKGKMHPYSSMSHVRDRPFVIAIAPFDSDLSLSQNNELINMVLFGLAPPVLEEQGRVKQGRTTSLLKPSGAAVEMGIFTNDSFKEISAVFFSTVGTFGKAVVESNIERLVRATRYRVIDKDKVEPGSELWRLGTHRFQLAMLNYLVTLRWDRGSQIDGADMFVRHSSFHRETHLDGLQIYLNPYAEIPFDQSFAWPPEVALNYYDVKSGEHIPAHPDGALVSRQIYEITPECIRRLLGTYGFLRK</sequence>
<name>A0A1R3U426_9HYPH</name>